<organism evidence="6 7">
    <name type="scientific">Alloiococcus otitis ATCC 51267</name>
    <dbReference type="NCBI Taxonomy" id="883081"/>
    <lineage>
        <taxon>Bacteria</taxon>
        <taxon>Bacillati</taxon>
        <taxon>Bacillota</taxon>
        <taxon>Bacilli</taxon>
        <taxon>Lactobacillales</taxon>
        <taxon>Carnobacteriaceae</taxon>
        <taxon>Alloiococcus</taxon>
    </lineage>
</organism>
<evidence type="ECO:0000313" key="7">
    <source>
        <dbReference type="Proteomes" id="UP000009875"/>
    </source>
</evidence>
<dbReference type="Gene3D" id="3.50.50.60">
    <property type="entry name" value="FAD/NAD(P)-binding domain"/>
    <property type="match status" value="1"/>
</dbReference>
<dbReference type="AlphaFoldDB" id="K9E8R9"/>
<dbReference type="SUPFAM" id="SSF51905">
    <property type="entry name" value="FAD/NAD(P)-binding domain"/>
    <property type="match status" value="1"/>
</dbReference>
<dbReference type="EMBL" id="AGXA01000018">
    <property type="protein sequence ID" value="EKU93604.1"/>
    <property type="molecule type" value="Genomic_DNA"/>
</dbReference>
<dbReference type="RefSeq" id="WP_003777803.1">
    <property type="nucleotide sequence ID" value="NZ_JH992958.1"/>
</dbReference>
<dbReference type="PATRIC" id="fig|883081.3.peg.896"/>
<dbReference type="GO" id="GO:0005737">
    <property type="term" value="C:cytoplasm"/>
    <property type="evidence" value="ECO:0007669"/>
    <property type="project" value="TreeGrafter"/>
</dbReference>
<proteinExistence type="inferred from homology"/>
<evidence type="ECO:0000313" key="6">
    <source>
        <dbReference type="EMBL" id="EKU93604.1"/>
    </source>
</evidence>
<keyword evidence="7" id="KW-1185">Reference proteome</keyword>
<evidence type="ECO:0000259" key="5">
    <source>
        <dbReference type="Pfam" id="PF01266"/>
    </source>
</evidence>
<gene>
    <name evidence="6" type="ORF">HMPREF9698_00899</name>
</gene>
<dbReference type="PANTHER" id="PTHR13847:SF286">
    <property type="entry name" value="D-AMINO ACID DEHYDROGENASE"/>
    <property type="match status" value="1"/>
</dbReference>
<comment type="caution">
    <text evidence="6">The sequence shown here is derived from an EMBL/GenBank/DDBJ whole genome shotgun (WGS) entry which is preliminary data.</text>
</comment>
<evidence type="ECO:0000256" key="3">
    <source>
        <dbReference type="ARBA" id="ARBA00022630"/>
    </source>
</evidence>
<accession>K9E8R9</accession>
<sequence>MTSNVAVIGGGIVGASAAFYLSKDPGIDLTLFDHRQGQGTRAAAGIISPWLSRRRNKKWYRMVKDAAAFYPDFMQEVSQGKRIPQSVYKQVGTLLFKSKPEYLEEMLEIGLKRREKAPEIGELKILSPQDIRDLVPIYDKKAGALWASGGAKVDGSHLVDLLLDKIKDQGGQIIQEKVQIKSQTAPYQLLSPNFSGHFDKLVLANAAWLKESLEPLGYQVDVRAQKGQLAELQLDQATSTWPVVMPEGESDIIPFDNGQVIVGASHEDDMGFNLDLDRSLVLRMVDAAQGVFSNRLSRDRVVNYRVGTRAYTSDYAPFFGPVPGLDGVVAASGLGSTGLTAGPLVGKILYQLTSNQEPSLPIEDYPPSRYIHVLD</sequence>
<dbReference type="STRING" id="883081.HMPREF9698_00899"/>
<name>K9E8R9_9LACT</name>
<keyword evidence="4" id="KW-0560">Oxidoreductase</keyword>
<reference evidence="6 7" key="1">
    <citation type="submission" date="2012-09" db="EMBL/GenBank/DDBJ databases">
        <title>The Genome Sequence of Alloiococcus otitis ATCC 51267.</title>
        <authorList>
            <consortium name="The Broad Institute Genome Sequencing Platform"/>
            <person name="Earl A."/>
            <person name="Ward D."/>
            <person name="Feldgarden M."/>
            <person name="Gevers D."/>
            <person name="Huys G."/>
            <person name="Walker B."/>
            <person name="Young S.K."/>
            <person name="Zeng Q."/>
            <person name="Gargeya S."/>
            <person name="Fitzgerald M."/>
            <person name="Haas B."/>
            <person name="Abouelleil A."/>
            <person name="Alvarado L."/>
            <person name="Arachchi H.M."/>
            <person name="Berlin A.M."/>
            <person name="Chapman S.B."/>
            <person name="Goldberg J."/>
            <person name="Griggs A."/>
            <person name="Gujja S."/>
            <person name="Hansen M."/>
            <person name="Howarth C."/>
            <person name="Imamovic A."/>
            <person name="Larimer J."/>
            <person name="McCowen C."/>
            <person name="Montmayeur A."/>
            <person name="Murphy C."/>
            <person name="Neiman D."/>
            <person name="Pearson M."/>
            <person name="Priest M."/>
            <person name="Roberts A."/>
            <person name="Saif S."/>
            <person name="Shea T."/>
            <person name="Sisk P."/>
            <person name="Sykes S."/>
            <person name="Wortman J."/>
            <person name="Nusbaum C."/>
            <person name="Birren B."/>
        </authorList>
    </citation>
    <scope>NUCLEOTIDE SEQUENCE [LARGE SCALE GENOMIC DNA]</scope>
    <source>
        <strain evidence="6 7">ATCC 51267</strain>
    </source>
</reference>
<dbReference type="HOGENOM" id="CLU_007884_4_5_9"/>
<feature type="domain" description="FAD dependent oxidoreductase" evidence="5">
    <location>
        <begin position="5"/>
        <end position="351"/>
    </location>
</feature>
<dbReference type="SUPFAM" id="SSF54373">
    <property type="entry name" value="FAD-linked reductases, C-terminal domain"/>
    <property type="match status" value="1"/>
</dbReference>
<dbReference type="eggNOG" id="COG0665">
    <property type="taxonomic scope" value="Bacteria"/>
</dbReference>
<dbReference type="Gene3D" id="3.30.9.10">
    <property type="entry name" value="D-Amino Acid Oxidase, subunit A, domain 2"/>
    <property type="match status" value="1"/>
</dbReference>
<dbReference type="GO" id="GO:0016491">
    <property type="term" value="F:oxidoreductase activity"/>
    <property type="evidence" value="ECO:0007669"/>
    <property type="project" value="UniProtKB-KW"/>
</dbReference>
<protein>
    <recommendedName>
        <fullName evidence="5">FAD dependent oxidoreductase domain-containing protein</fullName>
    </recommendedName>
</protein>
<comment type="cofactor">
    <cofactor evidence="1">
        <name>FAD</name>
        <dbReference type="ChEBI" id="CHEBI:57692"/>
    </cofactor>
</comment>
<dbReference type="Pfam" id="PF01266">
    <property type="entry name" value="DAO"/>
    <property type="match status" value="1"/>
</dbReference>
<keyword evidence="3" id="KW-0285">Flavoprotein</keyword>
<dbReference type="InterPro" id="IPR006076">
    <property type="entry name" value="FAD-dep_OxRdtase"/>
</dbReference>
<comment type="similarity">
    <text evidence="2">Belongs to the DadA oxidoreductase family.</text>
</comment>
<dbReference type="InterPro" id="IPR036188">
    <property type="entry name" value="FAD/NAD-bd_sf"/>
</dbReference>
<dbReference type="Proteomes" id="UP000009875">
    <property type="component" value="Unassembled WGS sequence"/>
</dbReference>
<dbReference type="OrthoDB" id="9805337at2"/>
<dbReference type="PANTHER" id="PTHR13847">
    <property type="entry name" value="SARCOSINE DEHYDROGENASE-RELATED"/>
    <property type="match status" value="1"/>
</dbReference>
<evidence type="ECO:0000256" key="2">
    <source>
        <dbReference type="ARBA" id="ARBA00009410"/>
    </source>
</evidence>
<evidence type="ECO:0000256" key="4">
    <source>
        <dbReference type="ARBA" id="ARBA00023002"/>
    </source>
</evidence>
<evidence type="ECO:0000256" key="1">
    <source>
        <dbReference type="ARBA" id="ARBA00001974"/>
    </source>
</evidence>